<name>A0A538SPW2_UNCEI</name>
<evidence type="ECO:0000256" key="1">
    <source>
        <dbReference type="SAM" id="SignalP"/>
    </source>
</evidence>
<sequence>MAGFRQIVPTLLSMLLMALPNAAHAVLAQRAPGRAELVIYNNDLALVREPYALKLSRGRNEVTLEGVPRRIDSTSVRLEGYGFRVLRQSFDYDLWSGDRAFRRFLGDSIGYRYGGRTYRGRLVGIEGDDLFIERRDSVGVLTMMNRRSLSELEFRSSPGLATRPSLRWQVESAKGGALPAMLSYLTSGIEWTAEYSAEIDPGEKEVELSGWATIVNRTGTTYEDAKVALVAGELHRAGETPDRGPAAEEATPGAQAPGAQDLFAYHFYPVAGAMDLPYLETTQVPLVGPTRVPARRAYVYDAARDGSRVRVRLELGNEKSQGLGVTLPAGRVRVYEAGPGGMRALVGEDAIGHTPAGEKVKILAGTAFDLVGDRTRLSHSRVSRNVTEDAYKITIRNRGEKAATVTVMETLYGNWEITAKSSEYRKKDADTIEFDVAVAPGQSAALTYTVRFTY</sequence>
<dbReference type="AlphaFoldDB" id="A0A538SPW2"/>
<feature type="chain" id="PRO_5021728744" evidence="1">
    <location>
        <begin position="26"/>
        <end position="454"/>
    </location>
</feature>
<feature type="signal peptide" evidence="1">
    <location>
        <begin position="1"/>
        <end position="25"/>
    </location>
</feature>
<dbReference type="InterPro" id="IPR037291">
    <property type="entry name" value="DUF4139"/>
</dbReference>
<proteinExistence type="predicted"/>
<evidence type="ECO:0000259" key="2">
    <source>
        <dbReference type="Pfam" id="PF13598"/>
    </source>
</evidence>
<gene>
    <name evidence="3" type="ORF">E6K74_09405</name>
</gene>
<dbReference type="Pfam" id="PF13598">
    <property type="entry name" value="DUF4139"/>
    <property type="match status" value="1"/>
</dbReference>
<dbReference type="PANTHER" id="PTHR38075">
    <property type="entry name" value="DUF4139 DOMAIN-CONTAINING PROTEIN"/>
    <property type="match status" value="1"/>
</dbReference>
<keyword evidence="1" id="KW-0732">Signal</keyword>
<accession>A0A538SPW2</accession>
<evidence type="ECO:0000313" key="4">
    <source>
        <dbReference type="Proteomes" id="UP000319829"/>
    </source>
</evidence>
<comment type="caution">
    <text evidence="3">The sequence shown here is derived from an EMBL/GenBank/DDBJ whole genome shotgun (WGS) entry which is preliminary data.</text>
</comment>
<dbReference type="PANTHER" id="PTHR38075:SF1">
    <property type="entry name" value="DUF4139 DOMAIN-CONTAINING PROTEIN"/>
    <property type="match status" value="1"/>
</dbReference>
<dbReference type="EMBL" id="VBOU01000086">
    <property type="protein sequence ID" value="TMQ53414.1"/>
    <property type="molecule type" value="Genomic_DNA"/>
</dbReference>
<evidence type="ECO:0000313" key="3">
    <source>
        <dbReference type="EMBL" id="TMQ53414.1"/>
    </source>
</evidence>
<feature type="domain" description="DUF4139" evidence="2">
    <location>
        <begin position="182"/>
        <end position="454"/>
    </location>
</feature>
<protein>
    <submittedName>
        <fullName evidence="3">DUF4139 domain-containing protein</fullName>
    </submittedName>
</protein>
<organism evidence="3 4">
    <name type="scientific">Eiseniibacteriota bacterium</name>
    <dbReference type="NCBI Taxonomy" id="2212470"/>
    <lineage>
        <taxon>Bacteria</taxon>
        <taxon>Candidatus Eiseniibacteriota</taxon>
    </lineage>
</organism>
<reference evidence="3 4" key="1">
    <citation type="journal article" date="2019" name="Nat. Microbiol.">
        <title>Mediterranean grassland soil C-N compound turnover is dependent on rainfall and depth, and is mediated by genomically divergent microorganisms.</title>
        <authorList>
            <person name="Diamond S."/>
            <person name="Andeer P.F."/>
            <person name="Li Z."/>
            <person name="Crits-Christoph A."/>
            <person name="Burstein D."/>
            <person name="Anantharaman K."/>
            <person name="Lane K.R."/>
            <person name="Thomas B.C."/>
            <person name="Pan C."/>
            <person name="Northen T.R."/>
            <person name="Banfield J.F."/>
        </authorList>
    </citation>
    <scope>NUCLEOTIDE SEQUENCE [LARGE SCALE GENOMIC DNA]</scope>
    <source>
        <strain evidence="3">WS_4</strain>
    </source>
</reference>
<dbReference type="Proteomes" id="UP000319829">
    <property type="component" value="Unassembled WGS sequence"/>
</dbReference>